<comment type="caution">
    <text evidence="2">The sequence shown here is derived from an EMBL/GenBank/DDBJ whole genome shotgun (WGS) entry which is preliminary data.</text>
</comment>
<dbReference type="Proteomes" id="UP000776164">
    <property type="component" value="Unassembled WGS sequence"/>
</dbReference>
<organism evidence="2 3">
    <name type="scientific">Subtercola frigoramans</name>
    <dbReference type="NCBI Taxonomy" id="120298"/>
    <lineage>
        <taxon>Bacteria</taxon>
        <taxon>Bacillati</taxon>
        <taxon>Actinomycetota</taxon>
        <taxon>Actinomycetes</taxon>
        <taxon>Micrococcales</taxon>
        <taxon>Microbacteriaceae</taxon>
        <taxon>Subtercola</taxon>
    </lineage>
</organism>
<dbReference type="RefSeq" id="WP_205106346.1">
    <property type="nucleotide sequence ID" value="NZ_BAAAHT010000018.1"/>
</dbReference>
<reference evidence="2 3" key="1">
    <citation type="submission" date="2021-01" db="EMBL/GenBank/DDBJ databases">
        <title>Sequencing the genomes of 1000 actinobacteria strains.</title>
        <authorList>
            <person name="Klenk H.-P."/>
        </authorList>
    </citation>
    <scope>NUCLEOTIDE SEQUENCE [LARGE SCALE GENOMIC DNA]</scope>
    <source>
        <strain evidence="2 3">DSM 13057</strain>
    </source>
</reference>
<name>A0ABS2L0L3_9MICO</name>
<keyword evidence="3" id="KW-1185">Reference proteome</keyword>
<dbReference type="EMBL" id="JAFBBU010000001">
    <property type="protein sequence ID" value="MBM7470620.1"/>
    <property type="molecule type" value="Genomic_DNA"/>
</dbReference>
<feature type="region of interest" description="Disordered" evidence="1">
    <location>
        <begin position="104"/>
        <end position="124"/>
    </location>
</feature>
<evidence type="ECO:0000313" key="2">
    <source>
        <dbReference type="EMBL" id="MBM7470620.1"/>
    </source>
</evidence>
<evidence type="ECO:0000313" key="3">
    <source>
        <dbReference type="Proteomes" id="UP000776164"/>
    </source>
</evidence>
<gene>
    <name evidence="2" type="ORF">JOE66_000254</name>
</gene>
<evidence type="ECO:0000256" key="1">
    <source>
        <dbReference type="SAM" id="MobiDB-lite"/>
    </source>
</evidence>
<sequence>MKTVNDRGHVMGMIDALEQAGGRPTARIYRDTLGARRTTIVSLRFGSYRAKVGELPTDLVGRLWWRIRWNSLTNRAISVPARIDTDPGSPTYLSIWLGNNLPTGADQPSTNAPVSAKHSVDGNG</sequence>
<accession>A0ABS2L0L3</accession>
<proteinExistence type="predicted"/>
<protein>
    <submittedName>
        <fullName evidence="2">Uncharacterized protein</fullName>
    </submittedName>
</protein>
<feature type="compositionally biased region" description="Polar residues" evidence="1">
    <location>
        <begin position="104"/>
        <end position="113"/>
    </location>
</feature>